<comment type="similarity">
    <text evidence="1">Belongs to the methyltransferase superfamily.</text>
</comment>
<keyword evidence="3" id="KW-0808">Transferase</keyword>
<dbReference type="InterPro" id="IPR029063">
    <property type="entry name" value="SAM-dependent_MTases_sf"/>
</dbReference>
<dbReference type="InterPro" id="IPR051052">
    <property type="entry name" value="Diverse_substrate_MTase"/>
</dbReference>
<proteinExistence type="inferred from homology"/>
<evidence type="ECO:0000256" key="2">
    <source>
        <dbReference type="ARBA" id="ARBA00022603"/>
    </source>
</evidence>
<dbReference type="PANTHER" id="PTHR44942">
    <property type="entry name" value="METHYLTRANSF_11 DOMAIN-CONTAINING PROTEIN"/>
    <property type="match status" value="1"/>
</dbReference>
<evidence type="ECO:0000256" key="3">
    <source>
        <dbReference type="ARBA" id="ARBA00022679"/>
    </source>
</evidence>
<evidence type="ECO:0000313" key="5">
    <source>
        <dbReference type="EMBL" id="JAS15985.1"/>
    </source>
</evidence>
<reference evidence="5" key="1">
    <citation type="submission" date="2015-12" db="EMBL/GenBank/DDBJ databases">
        <title>De novo transcriptome assembly of four potential Pierce s Disease insect vectors from Arizona vineyards.</title>
        <authorList>
            <person name="Tassone E.E."/>
        </authorList>
    </citation>
    <scope>NUCLEOTIDE SEQUENCE</scope>
</reference>
<dbReference type="AlphaFoldDB" id="A0A1B6CRP2"/>
<dbReference type="PANTHER" id="PTHR44942:SF4">
    <property type="entry name" value="METHYLTRANSFERASE TYPE 11 DOMAIN-CONTAINING PROTEIN"/>
    <property type="match status" value="1"/>
</dbReference>
<feature type="domain" description="Methyltransferase type 11" evidence="4">
    <location>
        <begin position="45"/>
        <end position="136"/>
    </location>
</feature>
<accession>A0A1B6CRP2</accession>
<gene>
    <name evidence="5" type="ORF">g.12418</name>
</gene>
<dbReference type="GO" id="GO:0008757">
    <property type="term" value="F:S-adenosylmethionine-dependent methyltransferase activity"/>
    <property type="evidence" value="ECO:0007669"/>
    <property type="project" value="InterPro"/>
</dbReference>
<dbReference type="GO" id="GO:0032259">
    <property type="term" value="P:methylation"/>
    <property type="evidence" value="ECO:0007669"/>
    <property type="project" value="UniProtKB-KW"/>
</dbReference>
<dbReference type="EMBL" id="GEDC01021313">
    <property type="protein sequence ID" value="JAS15985.1"/>
    <property type="molecule type" value="Transcribed_RNA"/>
</dbReference>
<evidence type="ECO:0000259" key="4">
    <source>
        <dbReference type="Pfam" id="PF08241"/>
    </source>
</evidence>
<protein>
    <recommendedName>
        <fullName evidence="4">Methyltransferase type 11 domain-containing protein</fullName>
    </recommendedName>
</protein>
<dbReference type="Pfam" id="PF08241">
    <property type="entry name" value="Methyltransf_11"/>
    <property type="match status" value="1"/>
</dbReference>
<evidence type="ECO:0000256" key="1">
    <source>
        <dbReference type="ARBA" id="ARBA00008361"/>
    </source>
</evidence>
<name>A0A1B6CRP2_9HEMI</name>
<dbReference type="CDD" id="cd02440">
    <property type="entry name" value="AdoMet_MTases"/>
    <property type="match status" value="1"/>
</dbReference>
<dbReference type="InterPro" id="IPR013216">
    <property type="entry name" value="Methyltransf_11"/>
</dbReference>
<dbReference type="SUPFAM" id="SSF53335">
    <property type="entry name" value="S-adenosyl-L-methionine-dependent methyltransferases"/>
    <property type="match status" value="1"/>
</dbReference>
<organism evidence="5">
    <name type="scientific">Clastoptera arizonana</name>
    <name type="common">Arizona spittle bug</name>
    <dbReference type="NCBI Taxonomy" id="38151"/>
    <lineage>
        <taxon>Eukaryota</taxon>
        <taxon>Metazoa</taxon>
        <taxon>Ecdysozoa</taxon>
        <taxon>Arthropoda</taxon>
        <taxon>Hexapoda</taxon>
        <taxon>Insecta</taxon>
        <taxon>Pterygota</taxon>
        <taxon>Neoptera</taxon>
        <taxon>Paraneoptera</taxon>
        <taxon>Hemiptera</taxon>
        <taxon>Auchenorrhyncha</taxon>
        <taxon>Cercopoidea</taxon>
        <taxon>Clastopteridae</taxon>
        <taxon>Clastoptera</taxon>
    </lineage>
</organism>
<keyword evidence="2" id="KW-0489">Methyltransferase</keyword>
<dbReference type="Gene3D" id="3.40.50.150">
    <property type="entry name" value="Vaccinia Virus protein VP39"/>
    <property type="match status" value="1"/>
</dbReference>
<sequence length="140" mass="15735">MSYYIKTATHASAYSKFRPTPPQMLVEKIIEFIKEKISEPLATSIDIGCGSGQSTKILSPYFQKVIGIDNNDSQIELAQSQNITKNISYRLGSAENFLVEDASVQLVTACQCAHWFDIYKFYEEVSRVLQPEGVLALYVL</sequence>